<dbReference type="AlphaFoldDB" id="A0A0P9HBD5"/>
<accession>A0A0P9HBD5</accession>
<evidence type="ECO:0000313" key="7">
    <source>
        <dbReference type="EMBL" id="KPV51724.1"/>
    </source>
</evidence>
<evidence type="ECO:0000259" key="6">
    <source>
        <dbReference type="Pfam" id="PF02872"/>
    </source>
</evidence>
<dbReference type="GO" id="GO:0016788">
    <property type="term" value="F:hydrolase activity, acting on ester bonds"/>
    <property type="evidence" value="ECO:0007669"/>
    <property type="project" value="InterPro"/>
</dbReference>
<dbReference type="EMBL" id="LJCR01000800">
    <property type="protein sequence ID" value="KPV51724.1"/>
    <property type="molecule type" value="Genomic_DNA"/>
</dbReference>
<dbReference type="Pfam" id="PF00149">
    <property type="entry name" value="Metallophos"/>
    <property type="match status" value="1"/>
</dbReference>
<keyword evidence="2" id="KW-0964">Secreted</keyword>
<dbReference type="PATRIC" id="fig|186479.3.peg.10255"/>
<feature type="domain" description="5'-Nucleotidase C-terminal" evidence="6">
    <location>
        <begin position="329"/>
        <end position="490"/>
    </location>
</feature>
<evidence type="ECO:0000256" key="2">
    <source>
        <dbReference type="ARBA" id="ARBA00022525"/>
    </source>
</evidence>
<gene>
    <name evidence="7" type="ORF">SE17_19585</name>
</gene>
<dbReference type="SUPFAM" id="SSF56300">
    <property type="entry name" value="Metallo-dependent phosphatases"/>
    <property type="match status" value="1"/>
</dbReference>
<dbReference type="InterPro" id="IPR029052">
    <property type="entry name" value="Metallo-depent_PP-like"/>
</dbReference>
<evidence type="ECO:0000259" key="5">
    <source>
        <dbReference type="Pfam" id="PF00149"/>
    </source>
</evidence>
<keyword evidence="4" id="KW-0547">Nucleotide-binding</keyword>
<dbReference type="Proteomes" id="UP000050509">
    <property type="component" value="Unassembled WGS sequence"/>
</dbReference>
<dbReference type="Pfam" id="PF02872">
    <property type="entry name" value="5_nucleotid_C"/>
    <property type="match status" value="1"/>
</dbReference>
<name>A0A0P9HBD5_9CHLR</name>
<evidence type="ECO:0000256" key="3">
    <source>
        <dbReference type="ARBA" id="ARBA00022729"/>
    </source>
</evidence>
<dbReference type="Gene3D" id="3.90.780.10">
    <property type="entry name" value="5'-Nucleotidase, C-terminal domain"/>
    <property type="match status" value="1"/>
</dbReference>
<dbReference type="PANTHER" id="PTHR11575">
    <property type="entry name" value="5'-NUCLEOTIDASE-RELATED"/>
    <property type="match status" value="1"/>
</dbReference>
<dbReference type="InterPro" id="IPR004843">
    <property type="entry name" value="Calcineurin-like_PHP"/>
</dbReference>
<dbReference type="GO" id="GO:0009166">
    <property type="term" value="P:nucleotide catabolic process"/>
    <property type="evidence" value="ECO:0007669"/>
    <property type="project" value="InterPro"/>
</dbReference>
<evidence type="ECO:0000313" key="8">
    <source>
        <dbReference type="Proteomes" id="UP000050509"/>
    </source>
</evidence>
<dbReference type="InterPro" id="IPR036907">
    <property type="entry name" value="5'-Nucleotdase_C_sf"/>
</dbReference>
<dbReference type="GO" id="GO:0046872">
    <property type="term" value="F:metal ion binding"/>
    <property type="evidence" value="ECO:0007669"/>
    <property type="project" value="InterPro"/>
</dbReference>
<dbReference type="GO" id="GO:0005576">
    <property type="term" value="C:extracellular region"/>
    <property type="evidence" value="ECO:0007669"/>
    <property type="project" value="UniProtKB-SubCell"/>
</dbReference>
<keyword evidence="8" id="KW-1185">Reference proteome</keyword>
<sequence>MAVGGGTLAWACTSISFAHAAGPETFKLRIIHTNDHHARIEPVTGGTPPAPVHGGVSRRKMLIDAIRAEGGNQVLVDAGDIFQGTLWFNQYLGLADLEFYHYMGYEMMTIGNHEFDKGPEPLANFIKQAKFPVLSANIVASPASPISGLYKPWIIKEIGGEKVGFFGLTTEETPGISSPGPTLQFTNYIEAAKKAVADLKAQGVNKIVALTHIGITFDRELARQVDGIQVIIGGHSHTPMGPMVSPADPARPYPEVIASPSGKPVVMATDWEWGRWLGDLTVGFDANGDITNVLGARPTEVAASLAADGALENRIKVLAQPLTALRTKVVGEAAGALNGVRGDVRTKETNLGNLIADAMLEKTRSAGAQVALMNGGSIRASIDAGQITLGELLDVQPFSNTIGLVTVTGALLKEALENGVSQLETVAGRFAQVSAMRYSFDPSRPVGDRVTGVQVADGKGGYAPLNPSASYRLVSNSFVIAGGDGYTALAKGTDKIDTGILDIDTTADYVAAHSPINPQVEGRILVNGTLPGASAPAPSSGAGQVPAQLPNTSGDLSPVWMLAALGAGAIGSGLRLRNRARVAEAVEEVTEEAQEPVA</sequence>
<keyword evidence="3" id="KW-0732">Signal</keyword>
<dbReference type="Gene3D" id="3.60.21.10">
    <property type="match status" value="1"/>
</dbReference>
<proteinExistence type="inferred from homology"/>
<comment type="caution">
    <text evidence="7">The sequence shown here is derived from an EMBL/GenBank/DDBJ whole genome shotgun (WGS) entry which is preliminary data.</text>
</comment>
<evidence type="ECO:0000256" key="4">
    <source>
        <dbReference type="RuleBase" id="RU362119"/>
    </source>
</evidence>
<dbReference type="PRINTS" id="PR01607">
    <property type="entry name" value="APYRASEFAMLY"/>
</dbReference>
<dbReference type="PROSITE" id="PS00785">
    <property type="entry name" value="5_NUCLEOTIDASE_1"/>
    <property type="match status" value="1"/>
</dbReference>
<comment type="subcellular location">
    <subcellularLocation>
        <location evidence="1">Secreted</location>
    </subcellularLocation>
</comment>
<dbReference type="PROSITE" id="PS00786">
    <property type="entry name" value="5_NUCLEOTIDASE_2"/>
    <property type="match status" value="1"/>
</dbReference>
<protein>
    <submittedName>
        <fullName evidence="7">5'-nucleotidase</fullName>
    </submittedName>
</protein>
<dbReference type="InterPro" id="IPR006146">
    <property type="entry name" value="5'-Nucleotdase_CS"/>
</dbReference>
<dbReference type="PANTHER" id="PTHR11575:SF24">
    <property type="entry name" value="5'-NUCLEOTIDASE"/>
    <property type="match status" value="1"/>
</dbReference>
<evidence type="ECO:0000256" key="1">
    <source>
        <dbReference type="ARBA" id="ARBA00004613"/>
    </source>
</evidence>
<dbReference type="CDD" id="cd07409">
    <property type="entry name" value="MPP_CD73_N"/>
    <property type="match status" value="1"/>
</dbReference>
<organism evidence="7 8">
    <name type="scientific">Kouleothrix aurantiaca</name>
    <dbReference type="NCBI Taxonomy" id="186479"/>
    <lineage>
        <taxon>Bacteria</taxon>
        <taxon>Bacillati</taxon>
        <taxon>Chloroflexota</taxon>
        <taxon>Chloroflexia</taxon>
        <taxon>Chloroflexales</taxon>
        <taxon>Roseiflexineae</taxon>
        <taxon>Roseiflexaceae</taxon>
        <taxon>Kouleothrix</taxon>
    </lineage>
</organism>
<comment type="similarity">
    <text evidence="4">Belongs to the 5'-nucleotidase family.</text>
</comment>
<dbReference type="SUPFAM" id="SSF55816">
    <property type="entry name" value="5'-nucleotidase (syn. UDP-sugar hydrolase), C-terminal domain"/>
    <property type="match status" value="1"/>
</dbReference>
<dbReference type="FunFam" id="3.90.780.10:FF:000004">
    <property type="entry name" value="UDP-sugar hydrolase, putative"/>
    <property type="match status" value="1"/>
</dbReference>
<dbReference type="InterPro" id="IPR006179">
    <property type="entry name" value="5_nucleotidase/apyrase"/>
</dbReference>
<dbReference type="InterPro" id="IPR008334">
    <property type="entry name" value="5'-Nucleotdase_C"/>
</dbReference>
<feature type="domain" description="Calcineurin-like phosphoesterase" evidence="5">
    <location>
        <begin position="28"/>
        <end position="239"/>
    </location>
</feature>
<dbReference type="GO" id="GO:0000166">
    <property type="term" value="F:nucleotide binding"/>
    <property type="evidence" value="ECO:0007669"/>
    <property type="project" value="UniProtKB-KW"/>
</dbReference>
<reference evidence="7 8" key="1">
    <citation type="submission" date="2015-09" db="EMBL/GenBank/DDBJ databases">
        <title>Draft genome sequence of Kouleothrix aurantiaca JCM 19913.</title>
        <authorList>
            <person name="Hemp J."/>
        </authorList>
    </citation>
    <scope>NUCLEOTIDE SEQUENCE [LARGE SCALE GENOMIC DNA]</scope>
    <source>
        <strain evidence="7 8">COM-B</strain>
    </source>
</reference>
<keyword evidence="4" id="KW-0378">Hydrolase</keyword>